<comment type="caution">
    <text evidence="2">The sequence shown here is derived from an EMBL/GenBank/DDBJ whole genome shotgun (WGS) entry which is preliminary data.</text>
</comment>
<dbReference type="InterPro" id="IPR018713">
    <property type="entry name" value="MPAB/Lcp_cat_dom"/>
</dbReference>
<evidence type="ECO:0000313" key="2">
    <source>
        <dbReference type="EMBL" id="RKH49637.1"/>
    </source>
</evidence>
<evidence type="ECO:0000313" key="3">
    <source>
        <dbReference type="Proteomes" id="UP000272888"/>
    </source>
</evidence>
<dbReference type="AlphaFoldDB" id="A0A3A8NZ73"/>
<proteinExistence type="predicted"/>
<protein>
    <submittedName>
        <fullName evidence="2">DUF2236 domain-containing protein</fullName>
    </submittedName>
</protein>
<gene>
    <name evidence="2" type="ORF">D7V93_31610</name>
</gene>
<sequence>MPLIFRGQDVTAILGNPLTAANSLYGILSVAEPTLLTGLADHWNQHRDRTPTVDGTAYRPALGAFSAISSFWGNTYSDQRLAGVLYGPPFAANTAAVTGANTAAGFLRDFEAARDEAFYVFLQGQSVNELAQVSFLSTYYHHDVSELFVQRPHSRMRAIVSRRVIETAQVMLRILYGNMSMGWGTLYSTRTLATTLLLAQMHNRLLAPYRSRVTERPVYNQSSVAFTLLTFSYVVAQSWVDARYEFDQGRWYYFWKLLGSLLGIDSRLIADNHAEAGDLWRRFFQAGECRGGNGVPYATNLEEDRIDAGLVAGYHFAPEANLLQWVPAFIVTQLRNAPRWYRYFRR</sequence>
<evidence type="ECO:0000259" key="1">
    <source>
        <dbReference type="Pfam" id="PF09995"/>
    </source>
</evidence>
<dbReference type="Pfam" id="PF09995">
    <property type="entry name" value="MPAB_Lcp_cat"/>
    <property type="match status" value="1"/>
</dbReference>
<dbReference type="Proteomes" id="UP000272888">
    <property type="component" value="Unassembled WGS sequence"/>
</dbReference>
<reference evidence="3" key="1">
    <citation type="submission" date="2018-09" db="EMBL/GenBank/DDBJ databases">
        <authorList>
            <person name="Livingstone P.G."/>
            <person name="Whitworth D.E."/>
        </authorList>
    </citation>
    <scope>NUCLEOTIDE SEQUENCE [LARGE SCALE GENOMIC DNA]</scope>
    <source>
        <strain evidence="3">CA051B</strain>
    </source>
</reference>
<keyword evidence="3" id="KW-1185">Reference proteome</keyword>
<name>A0A3A8NZ73_9BACT</name>
<accession>A0A3A8NZ73</accession>
<feature type="domain" description="ER-bound oxygenase mpaB/mpaB'/Rubber oxygenase catalytic" evidence="1">
    <location>
        <begin position="153"/>
        <end position="284"/>
    </location>
</feature>
<organism evidence="2 3">
    <name type="scientific">Corallococcus llansteffanensis</name>
    <dbReference type="NCBI Taxonomy" id="2316731"/>
    <lineage>
        <taxon>Bacteria</taxon>
        <taxon>Pseudomonadati</taxon>
        <taxon>Myxococcota</taxon>
        <taxon>Myxococcia</taxon>
        <taxon>Myxococcales</taxon>
        <taxon>Cystobacterineae</taxon>
        <taxon>Myxococcaceae</taxon>
        <taxon>Corallococcus</taxon>
    </lineage>
</organism>
<dbReference type="GO" id="GO:0016491">
    <property type="term" value="F:oxidoreductase activity"/>
    <property type="evidence" value="ECO:0007669"/>
    <property type="project" value="InterPro"/>
</dbReference>
<dbReference type="EMBL" id="RAWB01000453">
    <property type="protein sequence ID" value="RKH49637.1"/>
    <property type="molecule type" value="Genomic_DNA"/>
</dbReference>